<feature type="domain" description="HTH marR-type" evidence="1">
    <location>
        <begin position="1"/>
        <end position="141"/>
    </location>
</feature>
<dbReference type="PANTHER" id="PTHR33164">
    <property type="entry name" value="TRANSCRIPTIONAL REGULATOR, MARR FAMILY"/>
    <property type="match status" value="1"/>
</dbReference>
<evidence type="ECO:0000313" key="3">
    <source>
        <dbReference type="Proteomes" id="UP000199372"/>
    </source>
</evidence>
<organism evidence="2 3">
    <name type="scientific">Palleronia pelagia</name>
    <dbReference type="NCBI Taxonomy" id="387096"/>
    <lineage>
        <taxon>Bacteria</taxon>
        <taxon>Pseudomonadati</taxon>
        <taxon>Pseudomonadota</taxon>
        <taxon>Alphaproteobacteria</taxon>
        <taxon>Rhodobacterales</taxon>
        <taxon>Roseobacteraceae</taxon>
        <taxon>Palleronia</taxon>
    </lineage>
</organism>
<dbReference type="PROSITE" id="PS50995">
    <property type="entry name" value="HTH_MARR_2"/>
    <property type="match status" value="1"/>
</dbReference>
<protein>
    <submittedName>
        <fullName evidence="2">Transcriptional regulator, MarR family</fullName>
    </submittedName>
</protein>
<dbReference type="EMBL" id="FOCM01000004">
    <property type="protein sequence ID" value="SEN48132.1"/>
    <property type="molecule type" value="Genomic_DNA"/>
</dbReference>
<dbReference type="AlphaFoldDB" id="A0A1H8GVP2"/>
<gene>
    <name evidence="2" type="ORF">SAMN04488011_104226</name>
</gene>
<accession>A0A1H8GVP2</accession>
<dbReference type="PRINTS" id="PR00598">
    <property type="entry name" value="HTHMARR"/>
</dbReference>
<dbReference type="InterPro" id="IPR036390">
    <property type="entry name" value="WH_DNA-bd_sf"/>
</dbReference>
<dbReference type="InterPro" id="IPR000835">
    <property type="entry name" value="HTH_MarR-typ"/>
</dbReference>
<dbReference type="GO" id="GO:0003700">
    <property type="term" value="F:DNA-binding transcription factor activity"/>
    <property type="evidence" value="ECO:0007669"/>
    <property type="project" value="InterPro"/>
</dbReference>
<dbReference type="Pfam" id="PF12802">
    <property type="entry name" value="MarR_2"/>
    <property type="match status" value="1"/>
</dbReference>
<proteinExistence type="predicted"/>
<dbReference type="SMART" id="SM00347">
    <property type="entry name" value="HTH_MARR"/>
    <property type="match status" value="1"/>
</dbReference>
<dbReference type="Proteomes" id="UP000199372">
    <property type="component" value="Unassembled WGS sequence"/>
</dbReference>
<name>A0A1H8GVP2_9RHOB</name>
<sequence length="149" mass="16256">MAEDPIATWFTLFNEIGIVNQLSSTLLEAQLPKGMLRSHFSVLNHLIRVSDGRTPLELSRAFQVPKASMTHTLAGLEKAGLVALRPHPKDGRSKQVWLTEAGRAFRDDAVAALEADIEGLAAEIPTDEVAAALPFLTRLRKVMDSARDG</sequence>
<dbReference type="InterPro" id="IPR036388">
    <property type="entry name" value="WH-like_DNA-bd_sf"/>
</dbReference>
<dbReference type="RefSeq" id="WP_236737031.1">
    <property type="nucleotide sequence ID" value="NZ_FOCM01000004.1"/>
</dbReference>
<dbReference type="PANTHER" id="PTHR33164:SF43">
    <property type="entry name" value="HTH-TYPE TRANSCRIPTIONAL REPRESSOR YETL"/>
    <property type="match status" value="1"/>
</dbReference>
<dbReference type="SUPFAM" id="SSF46785">
    <property type="entry name" value="Winged helix' DNA-binding domain"/>
    <property type="match status" value="1"/>
</dbReference>
<dbReference type="InterPro" id="IPR039422">
    <property type="entry name" value="MarR/SlyA-like"/>
</dbReference>
<evidence type="ECO:0000313" key="2">
    <source>
        <dbReference type="EMBL" id="SEN48132.1"/>
    </source>
</evidence>
<dbReference type="GO" id="GO:0006950">
    <property type="term" value="P:response to stress"/>
    <property type="evidence" value="ECO:0007669"/>
    <property type="project" value="TreeGrafter"/>
</dbReference>
<reference evidence="3" key="1">
    <citation type="submission" date="2016-10" db="EMBL/GenBank/DDBJ databases">
        <authorList>
            <person name="Varghese N."/>
            <person name="Submissions S."/>
        </authorList>
    </citation>
    <scope>NUCLEOTIDE SEQUENCE [LARGE SCALE GENOMIC DNA]</scope>
    <source>
        <strain evidence="3">DSM 26893</strain>
    </source>
</reference>
<keyword evidence="3" id="KW-1185">Reference proteome</keyword>
<dbReference type="Gene3D" id="1.10.10.10">
    <property type="entry name" value="Winged helix-like DNA-binding domain superfamily/Winged helix DNA-binding domain"/>
    <property type="match status" value="1"/>
</dbReference>
<evidence type="ECO:0000259" key="1">
    <source>
        <dbReference type="PROSITE" id="PS50995"/>
    </source>
</evidence>